<evidence type="ECO:0000313" key="3">
    <source>
        <dbReference type="Proteomes" id="UP001164929"/>
    </source>
</evidence>
<keyword evidence="1" id="KW-0812">Transmembrane</keyword>
<proteinExistence type="predicted"/>
<protein>
    <submittedName>
        <fullName evidence="2">Uncharacterized protein</fullName>
    </submittedName>
</protein>
<accession>A0AAD6RDL1</accession>
<keyword evidence="1" id="KW-0472">Membrane</keyword>
<evidence type="ECO:0000313" key="2">
    <source>
        <dbReference type="EMBL" id="KAJ7006806.1"/>
    </source>
</evidence>
<feature type="transmembrane region" description="Helical" evidence="1">
    <location>
        <begin position="40"/>
        <end position="61"/>
    </location>
</feature>
<gene>
    <name evidence="2" type="ORF">NC653_005996</name>
</gene>
<comment type="caution">
    <text evidence="2">The sequence shown here is derived from an EMBL/GenBank/DDBJ whole genome shotgun (WGS) entry which is preliminary data.</text>
</comment>
<dbReference type="AlphaFoldDB" id="A0AAD6RDL1"/>
<reference evidence="2" key="1">
    <citation type="journal article" date="2023" name="Mol. Ecol. Resour.">
        <title>Chromosome-level genome assembly of a triploid poplar Populus alba 'Berolinensis'.</title>
        <authorList>
            <person name="Chen S."/>
            <person name="Yu Y."/>
            <person name="Wang X."/>
            <person name="Wang S."/>
            <person name="Zhang T."/>
            <person name="Zhou Y."/>
            <person name="He R."/>
            <person name="Meng N."/>
            <person name="Wang Y."/>
            <person name="Liu W."/>
            <person name="Liu Z."/>
            <person name="Liu J."/>
            <person name="Guo Q."/>
            <person name="Huang H."/>
            <person name="Sederoff R.R."/>
            <person name="Wang G."/>
            <person name="Qu G."/>
            <person name="Chen S."/>
        </authorList>
    </citation>
    <scope>NUCLEOTIDE SEQUENCE</scope>
    <source>
        <strain evidence="2">SC-2020</strain>
    </source>
</reference>
<keyword evidence="1" id="KW-1133">Transmembrane helix</keyword>
<dbReference type="EMBL" id="JAQIZT010000002">
    <property type="protein sequence ID" value="KAJ7006806.1"/>
    <property type="molecule type" value="Genomic_DNA"/>
</dbReference>
<dbReference type="Proteomes" id="UP001164929">
    <property type="component" value="Chromosome 2"/>
</dbReference>
<keyword evidence="3" id="KW-1185">Reference proteome</keyword>
<sequence>MKGTGCWMAWPLRPDLMFLGAGLHLRLCLLSATIVVDLHVFLTICLSISVAFFILSLTKFFHPSKSYGAPE</sequence>
<organism evidence="2 3">
    <name type="scientific">Populus alba x Populus x berolinensis</name>
    <dbReference type="NCBI Taxonomy" id="444605"/>
    <lineage>
        <taxon>Eukaryota</taxon>
        <taxon>Viridiplantae</taxon>
        <taxon>Streptophyta</taxon>
        <taxon>Embryophyta</taxon>
        <taxon>Tracheophyta</taxon>
        <taxon>Spermatophyta</taxon>
        <taxon>Magnoliopsida</taxon>
        <taxon>eudicotyledons</taxon>
        <taxon>Gunneridae</taxon>
        <taxon>Pentapetalae</taxon>
        <taxon>rosids</taxon>
        <taxon>fabids</taxon>
        <taxon>Malpighiales</taxon>
        <taxon>Salicaceae</taxon>
        <taxon>Saliceae</taxon>
        <taxon>Populus</taxon>
    </lineage>
</organism>
<evidence type="ECO:0000256" key="1">
    <source>
        <dbReference type="SAM" id="Phobius"/>
    </source>
</evidence>
<name>A0AAD6RDL1_9ROSI</name>